<feature type="compositionally biased region" description="Low complexity" evidence="2">
    <location>
        <begin position="1"/>
        <end position="11"/>
    </location>
</feature>
<dbReference type="AlphaFoldDB" id="A0A1J8R734"/>
<feature type="region of interest" description="Disordered" evidence="2">
    <location>
        <begin position="1"/>
        <end position="36"/>
    </location>
</feature>
<gene>
    <name evidence="3" type="ORF">AZE42_13506</name>
</gene>
<keyword evidence="1" id="KW-0175">Coiled coil</keyword>
<evidence type="ECO:0000313" key="4">
    <source>
        <dbReference type="Proteomes" id="UP000183567"/>
    </source>
</evidence>
<protein>
    <submittedName>
        <fullName evidence="3">Uncharacterized protein</fullName>
    </submittedName>
</protein>
<evidence type="ECO:0000313" key="3">
    <source>
        <dbReference type="EMBL" id="OJA21449.1"/>
    </source>
</evidence>
<dbReference type="EMBL" id="LVVM01000135">
    <property type="protein sequence ID" value="OJA21449.1"/>
    <property type="molecule type" value="Genomic_DNA"/>
</dbReference>
<comment type="caution">
    <text evidence="3">The sequence shown here is derived from an EMBL/GenBank/DDBJ whole genome shotgun (WGS) entry which is preliminary data.</text>
</comment>
<feature type="coiled-coil region" evidence="1">
    <location>
        <begin position="149"/>
        <end position="176"/>
    </location>
</feature>
<accession>A0A1J8R734</accession>
<name>A0A1J8R734_9AGAM</name>
<dbReference type="Proteomes" id="UP000183567">
    <property type="component" value="Unassembled WGS sequence"/>
</dbReference>
<organism evidence="3 4">
    <name type="scientific">Rhizopogon vesiculosus</name>
    <dbReference type="NCBI Taxonomy" id="180088"/>
    <lineage>
        <taxon>Eukaryota</taxon>
        <taxon>Fungi</taxon>
        <taxon>Dikarya</taxon>
        <taxon>Basidiomycota</taxon>
        <taxon>Agaricomycotina</taxon>
        <taxon>Agaricomycetes</taxon>
        <taxon>Agaricomycetidae</taxon>
        <taxon>Boletales</taxon>
        <taxon>Suillineae</taxon>
        <taxon>Rhizopogonaceae</taxon>
        <taxon>Rhizopogon</taxon>
    </lineage>
</organism>
<feature type="compositionally biased region" description="Polar residues" evidence="2">
    <location>
        <begin position="18"/>
        <end position="36"/>
    </location>
</feature>
<evidence type="ECO:0000256" key="2">
    <source>
        <dbReference type="SAM" id="MobiDB-lite"/>
    </source>
</evidence>
<evidence type="ECO:0000256" key="1">
    <source>
        <dbReference type="SAM" id="Coils"/>
    </source>
</evidence>
<reference evidence="3 4" key="1">
    <citation type="submission" date="2016-03" db="EMBL/GenBank/DDBJ databases">
        <title>Comparative genomics of the ectomycorrhizal sister species Rhizopogon vinicolor and Rhizopogon vesiculosus (Basidiomycota: Boletales) reveals a divergence of the mating type B locus.</title>
        <authorList>
            <person name="Mujic A.B."/>
            <person name="Kuo A."/>
            <person name="Tritt A."/>
            <person name="Lipzen A."/>
            <person name="Chen C."/>
            <person name="Johnson J."/>
            <person name="Sharma A."/>
            <person name="Barry K."/>
            <person name="Grigoriev I.V."/>
            <person name="Spatafora J.W."/>
        </authorList>
    </citation>
    <scope>NUCLEOTIDE SEQUENCE [LARGE SCALE GENOMIC DNA]</scope>
    <source>
        <strain evidence="3 4">AM-OR11-056</strain>
    </source>
</reference>
<sequence>MTSTRSRSRTSIAHGLPNTRTSSPTLGPNTRKTTRTPITQLEIETIPSEVTDFISAEKYLSKIQLSQSDEPFTLTHLTSILLHITQLSANTPLPVITATRAVAFILKKHTVCEIASAAAKQLTDTLSSRIVNNVIGAIAPQVANVLSTSESLTSTLEQANKLYQSIKAERDEKEESVTIAAGRIEEATEALTISVEICHNTLKALSPSLEATQDRVNHLATQLLSTPPQTQPYANTKPSYSSVTAAFLPPTIDQAVGRAAIRARQILLVPKQGDNLFPPNTSNADIAKKLKEALSNIRDETTPPGDIRAISTLKNGGIIAEPPWKVNSTPQYRSANAPIQ</sequence>
<dbReference type="OrthoDB" id="2688261at2759"/>
<proteinExistence type="predicted"/>
<keyword evidence="4" id="KW-1185">Reference proteome</keyword>